<dbReference type="EMBL" id="JACRUJ010000001">
    <property type="protein sequence ID" value="MBC5840647.1"/>
    <property type="molecule type" value="Genomic_DNA"/>
</dbReference>
<evidence type="ECO:0000256" key="2">
    <source>
        <dbReference type="SAM" id="SignalP"/>
    </source>
</evidence>
<feature type="chain" id="PRO_5046422427" evidence="2">
    <location>
        <begin position="19"/>
        <end position="205"/>
    </location>
</feature>
<reference evidence="4 5" key="1">
    <citation type="submission" date="2020-08" db="EMBL/GenBank/DDBJ databases">
        <title>Description of novel Flavobacterium F-380 isolate.</title>
        <authorList>
            <person name="Saticioglu I.B."/>
            <person name="Duman M."/>
            <person name="Altun S."/>
        </authorList>
    </citation>
    <scope>NUCLEOTIDE SEQUENCE [LARGE SCALE GENOMIC DNA]</scope>
    <source>
        <strain evidence="4 5">F-380</strain>
    </source>
</reference>
<organism evidence="4 5">
    <name type="scientific">Flavobacterium kayseriense</name>
    <dbReference type="NCBI Taxonomy" id="2764714"/>
    <lineage>
        <taxon>Bacteria</taxon>
        <taxon>Pseudomonadati</taxon>
        <taxon>Bacteroidota</taxon>
        <taxon>Flavobacteriia</taxon>
        <taxon>Flavobacteriales</taxon>
        <taxon>Flavobacteriaceae</taxon>
        <taxon>Flavobacterium</taxon>
    </lineage>
</organism>
<dbReference type="RefSeq" id="WP_187009208.1">
    <property type="nucleotide sequence ID" value="NZ_JACRUI010000001.1"/>
</dbReference>
<keyword evidence="5" id="KW-1185">Reference proteome</keyword>
<dbReference type="Proteomes" id="UP000629963">
    <property type="component" value="Unassembled WGS sequence"/>
</dbReference>
<proteinExistence type="predicted"/>
<feature type="signal peptide" evidence="2">
    <location>
        <begin position="1"/>
        <end position="18"/>
    </location>
</feature>
<name>A0ABR7J597_9FLAO</name>
<sequence>MKSIQLLLAFLFFVTANAQEYRGDYQEWSVEINAGLNKPYNTMTEGYLTSNPSFYHIDLGTRYTFNPYIGIKADIGFDKFQNSNDSQVFESNYKRISVQAVTDVGYALGLYNRPDPVGILIHAGAGFSQFDNDVNEIKDKMINVIYGITGTLKLSRKVYLSADISSLLHGKQTLSFDGRTELSPKSGLKSNLLNSSVGIIYFLRR</sequence>
<evidence type="ECO:0000259" key="3">
    <source>
        <dbReference type="Pfam" id="PF13505"/>
    </source>
</evidence>
<protein>
    <submittedName>
        <fullName evidence="4">Outer membrane beta-barrel protein</fullName>
    </submittedName>
</protein>
<dbReference type="SUPFAM" id="SSF56925">
    <property type="entry name" value="OMPA-like"/>
    <property type="match status" value="1"/>
</dbReference>
<accession>A0ABR7J597</accession>
<keyword evidence="1 2" id="KW-0732">Signal</keyword>
<evidence type="ECO:0000313" key="5">
    <source>
        <dbReference type="Proteomes" id="UP000629963"/>
    </source>
</evidence>
<evidence type="ECO:0000313" key="4">
    <source>
        <dbReference type="EMBL" id="MBC5840647.1"/>
    </source>
</evidence>
<dbReference type="InterPro" id="IPR011250">
    <property type="entry name" value="OMP/PagP_B-barrel"/>
</dbReference>
<evidence type="ECO:0000256" key="1">
    <source>
        <dbReference type="ARBA" id="ARBA00022729"/>
    </source>
</evidence>
<feature type="domain" description="Outer membrane protein beta-barrel" evidence="3">
    <location>
        <begin position="7"/>
        <end position="164"/>
    </location>
</feature>
<comment type="caution">
    <text evidence="4">The sequence shown here is derived from an EMBL/GenBank/DDBJ whole genome shotgun (WGS) entry which is preliminary data.</text>
</comment>
<dbReference type="Pfam" id="PF13505">
    <property type="entry name" value="OMP_b-brl"/>
    <property type="match status" value="1"/>
</dbReference>
<gene>
    <name evidence="4" type="ORF">H8R23_04445</name>
</gene>
<dbReference type="InterPro" id="IPR027385">
    <property type="entry name" value="Beta-barrel_OMP"/>
</dbReference>